<reference evidence="1 2" key="1">
    <citation type="submission" date="2020-08" db="EMBL/GenBank/DDBJ databases">
        <title>Genomic Encyclopedia of Type Strains, Phase III (KMG-III): the genomes of soil and plant-associated and newly described type strains.</title>
        <authorList>
            <person name="Whitman W."/>
        </authorList>
    </citation>
    <scope>NUCLEOTIDE SEQUENCE [LARGE SCALE GENOMIC DNA]</scope>
    <source>
        <strain evidence="1 2">CECT 8572</strain>
    </source>
</reference>
<proteinExistence type="predicted"/>
<name>A0ABR6HRL5_9RHOB</name>
<gene>
    <name evidence="1" type="ORF">FHS00_002778</name>
</gene>
<dbReference type="EMBL" id="JACIBX010000011">
    <property type="protein sequence ID" value="MBB3713177.1"/>
    <property type="molecule type" value="Genomic_DNA"/>
</dbReference>
<comment type="caution">
    <text evidence="1">The sequence shown here is derived from an EMBL/GenBank/DDBJ whole genome shotgun (WGS) entry which is preliminary data.</text>
</comment>
<organism evidence="1 2">
    <name type="scientific">Limimaricola variabilis</name>
    <dbReference type="NCBI Taxonomy" id="1492771"/>
    <lineage>
        <taxon>Bacteria</taxon>
        <taxon>Pseudomonadati</taxon>
        <taxon>Pseudomonadota</taxon>
        <taxon>Alphaproteobacteria</taxon>
        <taxon>Rhodobacterales</taxon>
        <taxon>Paracoccaceae</taxon>
        <taxon>Limimaricola</taxon>
    </lineage>
</organism>
<dbReference type="Proteomes" id="UP000576152">
    <property type="component" value="Unassembled WGS sequence"/>
</dbReference>
<protein>
    <submittedName>
        <fullName evidence="1">Uncharacterized protein</fullName>
    </submittedName>
</protein>
<sequence>MRIPFHAALAIAVAGPVAADEMWISDLGALAYEADEGDTAILSIPTEDAGQGRLYIPGLAGNWQQRGVHEAYWIAEGEGFCGATLTGPDGFGSTMWGNAVVAFDKPEFPTGFTVTLGDCMSTPFRALRADLDQ</sequence>
<keyword evidence="2" id="KW-1185">Reference proteome</keyword>
<evidence type="ECO:0000313" key="1">
    <source>
        <dbReference type="EMBL" id="MBB3713177.1"/>
    </source>
</evidence>
<dbReference type="RefSeq" id="WP_183474669.1">
    <property type="nucleotide sequence ID" value="NZ_JACIBX010000011.1"/>
</dbReference>
<accession>A0ABR6HRL5</accession>
<evidence type="ECO:0000313" key="2">
    <source>
        <dbReference type="Proteomes" id="UP000576152"/>
    </source>
</evidence>